<evidence type="ECO:0000313" key="4">
    <source>
        <dbReference type="Proteomes" id="UP001314169"/>
    </source>
</evidence>
<evidence type="ECO:0000313" key="3">
    <source>
        <dbReference type="EMBL" id="CAK6435336.1"/>
    </source>
</evidence>
<feature type="signal peptide" evidence="2">
    <location>
        <begin position="1"/>
        <end position="24"/>
    </location>
</feature>
<keyword evidence="2" id="KW-0732">Signal</keyword>
<reference evidence="3" key="1">
    <citation type="submission" date="2023-12" db="EMBL/GenBank/DDBJ databases">
        <authorList>
            <person name="Brown T."/>
        </authorList>
    </citation>
    <scope>NUCLEOTIDE SEQUENCE</scope>
</reference>
<feature type="region of interest" description="Disordered" evidence="1">
    <location>
        <begin position="52"/>
        <end position="112"/>
    </location>
</feature>
<evidence type="ECO:0000256" key="2">
    <source>
        <dbReference type="SAM" id="SignalP"/>
    </source>
</evidence>
<protein>
    <submittedName>
        <fullName evidence="3">Uncharacterized protein</fullName>
    </submittedName>
</protein>
<dbReference type="EMBL" id="OY882869">
    <property type="protein sequence ID" value="CAK6435336.1"/>
    <property type="molecule type" value="Genomic_DNA"/>
</dbReference>
<organism evidence="3 4">
    <name type="scientific">Pipistrellus nathusii</name>
    <name type="common">Nathusius' pipistrelle</name>
    <dbReference type="NCBI Taxonomy" id="59473"/>
    <lineage>
        <taxon>Eukaryota</taxon>
        <taxon>Metazoa</taxon>
        <taxon>Chordata</taxon>
        <taxon>Craniata</taxon>
        <taxon>Vertebrata</taxon>
        <taxon>Euteleostomi</taxon>
        <taxon>Mammalia</taxon>
        <taxon>Eutheria</taxon>
        <taxon>Laurasiatheria</taxon>
        <taxon>Chiroptera</taxon>
        <taxon>Yangochiroptera</taxon>
        <taxon>Vespertilionidae</taxon>
        <taxon>Pipistrellus</taxon>
    </lineage>
</organism>
<gene>
    <name evidence="3" type="ORF">MPIPNATIZW_LOCUS3642</name>
</gene>
<keyword evidence="4" id="KW-1185">Reference proteome</keyword>
<evidence type="ECO:0000256" key="1">
    <source>
        <dbReference type="SAM" id="MobiDB-lite"/>
    </source>
</evidence>
<proteinExistence type="predicted"/>
<accession>A0ABN9ZAI8</accession>
<dbReference type="Proteomes" id="UP001314169">
    <property type="component" value="Chromosome 12"/>
</dbReference>
<sequence length="112" mass="12445">MPFISLQQVGSKLLLPWILQGVAASERECPVEAEARPPEWHRVGLRSQLLPSKELQIQKQGKGEKGQGQSAYQPSPGAQWKPRVLHGNAWPSLFLPPPRPPGRMEGWLPALN</sequence>
<name>A0ABN9ZAI8_PIPNA</name>
<feature type="chain" id="PRO_5045235034" evidence="2">
    <location>
        <begin position="25"/>
        <end position="112"/>
    </location>
</feature>